<protein>
    <submittedName>
        <fullName evidence="1">Uncharacterized protein</fullName>
    </submittedName>
</protein>
<comment type="caution">
    <text evidence="1">The sequence shown here is derived from an EMBL/GenBank/DDBJ whole genome shotgun (WGS) entry which is preliminary data.</text>
</comment>
<name>A0A561BR40_9ACTN</name>
<dbReference type="AlphaFoldDB" id="A0A561BR40"/>
<sequence>MNDVIHSDDTASFGHARDGFGRIVGDFAGHAEMAGNSSAGPAATGMMEEGNTFVQQERQGRDLLGRFLAETTRGLQGYQNAVGAIGQEYENVIALNDATLRRLIQPGGAPADMDPMFARPGVLPPAGPTPGGN</sequence>
<dbReference type="Proteomes" id="UP000318380">
    <property type="component" value="Unassembled WGS sequence"/>
</dbReference>
<organism evidence="1 2">
    <name type="scientific">Kribbella amoyensis</name>
    <dbReference type="NCBI Taxonomy" id="996641"/>
    <lineage>
        <taxon>Bacteria</taxon>
        <taxon>Bacillati</taxon>
        <taxon>Actinomycetota</taxon>
        <taxon>Actinomycetes</taxon>
        <taxon>Propionibacteriales</taxon>
        <taxon>Kribbellaceae</taxon>
        <taxon>Kribbella</taxon>
    </lineage>
</organism>
<evidence type="ECO:0000313" key="2">
    <source>
        <dbReference type="Proteomes" id="UP000318380"/>
    </source>
</evidence>
<reference evidence="1 2" key="1">
    <citation type="submission" date="2019-06" db="EMBL/GenBank/DDBJ databases">
        <title>Sequencing the genomes of 1000 actinobacteria strains.</title>
        <authorList>
            <person name="Klenk H.-P."/>
        </authorList>
    </citation>
    <scope>NUCLEOTIDE SEQUENCE [LARGE SCALE GENOMIC DNA]</scope>
    <source>
        <strain evidence="1 2">DSM 24683</strain>
    </source>
</reference>
<keyword evidence="2" id="KW-1185">Reference proteome</keyword>
<dbReference type="RefSeq" id="WP_145806072.1">
    <property type="nucleotide sequence ID" value="NZ_VIVK01000001.1"/>
</dbReference>
<dbReference type="EMBL" id="VIVK01000001">
    <property type="protein sequence ID" value="TWD81321.1"/>
    <property type="molecule type" value="Genomic_DNA"/>
</dbReference>
<gene>
    <name evidence="1" type="ORF">FB561_2433</name>
</gene>
<proteinExistence type="predicted"/>
<accession>A0A561BR40</accession>
<evidence type="ECO:0000313" key="1">
    <source>
        <dbReference type="EMBL" id="TWD81321.1"/>
    </source>
</evidence>